<organism evidence="1 2">
    <name type="scientific">[Empedobacter] haloabium</name>
    <dbReference type="NCBI Taxonomy" id="592317"/>
    <lineage>
        <taxon>Bacteria</taxon>
        <taxon>Pseudomonadati</taxon>
        <taxon>Pseudomonadota</taxon>
        <taxon>Betaproteobacteria</taxon>
        <taxon>Burkholderiales</taxon>
        <taxon>Oxalobacteraceae</taxon>
        <taxon>Telluria group</taxon>
        <taxon>Telluria group incertae sedis</taxon>
    </lineage>
</organism>
<name>A0ABZ1UPV4_9BURK</name>
<protein>
    <submittedName>
        <fullName evidence="1">Uncharacterized protein</fullName>
    </submittedName>
</protein>
<evidence type="ECO:0000313" key="1">
    <source>
        <dbReference type="EMBL" id="WUR14724.1"/>
    </source>
</evidence>
<proteinExistence type="predicted"/>
<dbReference type="EMBL" id="CP136508">
    <property type="protein sequence ID" value="WUR14724.1"/>
    <property type="molecule type" value="Genomic_DNA"/>
</dbReference>
<keyword evidence="2" id="KW-1185">Reference proteome</keyword>
<sequence>MRARHLAVKNWNMFQHYAKRNPPWIKLHRAILDDYAFCSLPDLSKGHLMLLWLFASQNNGMVPHDIPFLERKLSITGLDLALLIESGFLIDTELAQR</sequence>
<accession>A0ABZ1UPV4</accession>
<gene>
    <name evidence="1" type="ORF">E7V67_006335</name>
</gene>
<dbReference type="Proteomes" id="UP000321323">
    <property type="component" value="Chromosome"/>
</dbReference>
<evidence type="ECO:0000313" key="2">
    <source>
        <dbReference type="Proteomes" id="UP000321323"/>
    </source>
</evidence>
<reference evidence="1 2" key="1">
    <citation type="journal article" date="2019" name="Int. J. Syst. Evol. Microbiol.">
        <title>The Draft Whole-Genome Sequence of the Antibiotic Producer Empedobacter haloabium ATCC 31962 Provides Indications for Its Taxonomic Reclassification.</title>
        <authorList>
            <person name="Miess H."/>
            <person name="Arlt P."/>
            <person name="Apel A.K."/>
            <person name="Weber T."/>
            <person name="Nieselt K."/>
            <person name="Hanssen F."/>
            <person name="Czemmel S."/>
            <person name="Nahnsen S."/>
            <person name="Gross H."/>
        </authorList>
    </citation>
    <scope>NUCLEOTIDE SEQUENCE [LARGE SCALE GENOMIC DNA]</scope>
    <source>
        <strain evidence="1 2">ATCC 31962</strain>
    </source>
</reference>